<accession>J4UL32</accession>
<feature type="region of interest" description="Disordered" evidence="1">
    <location>
        <begin position="895"/>
        <end position="914"/>
    </location>
</feature>
<sequence>MLSIRRATDVEPLLLDKPPPTLRFKDHSPLVIRVTRAETAAAANVEDFSPTSLAELAGSPESPWDKELTTLLCDFVQQADSSDWVHHWPKTIIHRLRAIAGDLATGSDFVPARCACVPECGPTAVVQVPLGVPCRLLRGASWSFDLVADSEEGTALNWVLARLEEFYFDRNIMYSFAQFPGRHLYGGWMAPGRRASSRPSPNSVFGPVSWLGEVLPRSLTDTGLYVRLRSYSPPAKLPLTPLRTKWLSYLCRGEVPEEKRNSFPPLTSALLNIMEDPQFDEDAADALWGSYDRCDIDIWMGEGWTRSNLDIPFGVGDRQPIALKGIHGFTVIFLALPSFSARLKLLDFWKPQQHILTDFVKHSLGWLLYRRDDPESRQPFVWEAMMNRLFAKTLQEENSITSIDLCQRLSLIFCSWLARRNKIDVCPESVEVLVETVRDIGRIADWDPWECVSATSHKRLFGLASAQCEEPIASYRLITLGDASWDEMQTDLLGIWRGCVVGTMVKLAWDQAWFKSQVVPQQEFIPMSVTLDGAIKVTAWGVERGPPRGDFLDRCKDTIIEALVLLVSIDRSVLRSCEHVIDSGRLLDSFALAFSATTNPNCEDESLRALRLPFNTMISDRHWATEFQGGAVSRCEPGIACALFHDLATTLQLGDLGSTDDLSRTLLVDLATSTVPVHFSKLLGLPSSDRRLAEKVTAPSPGVTAVLPLIPPASPGMSAPSPLAAPPAAAPTPLTIGSRLSSAISQPRSDEQPPPTSLLNSGSLDNDDMKPSWPTAKPTIASAATEKVSSLSDGGLRRSAQEALRDQMDAPIQGYFVGLTDPSDSPRNRKIPPPQSPVREQCEQHTEQFPTPPGQRLDTGQTELAGGSDVPIAPLFVAPAVQNLQIKLPSYSLTVKTSSPSKLDTSPPPSETEDLALRHERPLSKDQASSPACTKPVHEEQSSAAWYASWLQWRPVRCASWLITSQESTPSSASMARAPPPLYTVGQVARPFAGLRRDDIVYIINRFLLPKLYLVKLPGGGVWPVQGPPVSEDVSMSNP</sequence>
<dbReference type="Proteomes" id="UP000002748">
    <property type="component" value="Unassembled WGS sequence"/>
</dbReference>
<name>J4UL32_TRIAS</name>
<dbReference type="EMBL" id="ALBS01000021">
    <property type="protein sequence ID" value="EJT52640.1"/>
    <property type="molecule type" value="Genomic_DNA"/>
</dbReference>
<dbReference type="KEGG" id="tasa:A1Q1_03094"/>
<evidence type="ECO:0000313" key="3">
    <source>
        <dbReference type="Proteomes" id="UP000002748"/>
    </source>
</evidence>
<gene>
    <name evidence="2" type="ORF">A1Q1_03094</name>
</gene>
<proteinExistence type="predicted"/>
<comment type="caution">
    <text evidence="2">The sequence shown here is derived from an EMBL/GenBank/DDBJ whole genome shotgun (WGS) entry which is preliminary data.</text>
</comment>
<dbReference type="RefSeq" id="XP_014183659.1">
    <property type="nucleotide sequence ID" value="XM_014328184.1"/>
</dbReference>
<evidence type="ECO:0000313" key="2">
    <source>
        <dbReference type="EMBL" id="EJT52640.1"/>
    </source>
</evidence>
<reference evidence="2 3" key="1">
    <citation type="journal article" date="2012" name="Eukaryot. Cell">
        <title>Draft genome sequence of CBS 2479, the standard type strain of Trichosporon asahii.</title>
        <authorList>
            <person name="Yang R.Y."/>
            <person name="Li H.T."/>
            <person name="Zhu H."/>
            <person name="Zhou G.P."/>
            <person name="Wang M."/>
            <person name="Wang L."/>
        </authorList>
    </citation>
    <scope>NUCLEOTIDE SEQUENCE [LARGE SCALE GENOMIC DNA]</scope>
    <source>
        <strain evidence="3">ATCC 90039 / CBS 2479 / JCM 2466 / KCTC 7840 / NCYC 2677 / UAMH 7654</strain>
    </source>
</reference>
<dbReference type="HOGENOM" id="CLU_292898_0_0_1"/>
<feature type="region of interest" description="Disordered" evidence="1">
    <location>
        <begin position="742"/>
        <end position="802"/>
    </location>
</feature>
<dbReference type="GeneID" id="25986607"/>
<feature type="region of interest" description="Disordered" evidence="1">
    <location>
        <begin position="815"/>
        <end position="865"/>
    </location>
</feature>
<evidence type="ECO:0000256" key="1">
    <source>
        <dbReference type="SAM" id="MobiDB-lite"/>
    </source>
</evidence>
<feature type="compositionally biased region" description="Polar residues" evidence="1">
    <location>
        <begin position="895"/>
        <end position="904"/>
    </location>
</feature>
<protein>
    <submittedName>
        <fullName evidence="2">Uncharacterized protein</fullName>
    </submittedName>
</protein>
<dbReference type="VEuPathDB" id="FungiDB:A1Q1_03094"/>
<dbReference type="AlphaFoldDB" id="J4UL32"/>
<organism evidence="2 3">
    <name type="scientific">Trichosporon asahii var. asahii (strain ATCC 90039 / CBS 2479 / JCM 2466 / KCTC 7840 / NBRC 103889/ NCYC 2677 / UAMH 7654)</name>
    <name type="common">Yeast</name>
    <dbReference type="NCBI Taxonomy" id="1186058"/>
    <lineage>
        <taxon>Eukaryota</taxon>
        <taxon>Fungi</taxon>
        <taxon>Dikarya</taxon>
        <taxon>Basidiomycota</taxon>
        <taxon>Agaricomycotina</taxon>
        <taxon>Tremellomycetes</taxon>
        <taxon>Trichosporonales</taxon>
        <taxon>Trichosporonaceae</taxon>
        <taxon>Trichosporon</taxon>
    </lineage>
</organism>